<keyword evidence="9 10" id="KW-0807">Transducer</keyword>
<evidence type="ECO:0000256" key="7">
    <source>
        <dbReference type="ARBA" id="ARBA00023136"/>
    </source>
</evidence>
<keyword evidence="4 10" id="KW-0812">Transmembrane</keyword>
<reference evidence="12" key="1">
    <citation type="submission" date="2025-08" db="UniProtKB">
        <authorList>
            <consortium name="RefSeq"/>
        </authorList>
    </citation>
    <scope>IDENTIFICATION</scope>
    <source>
        <strain evidence="12">USDA-PBARC FA_bdor</strain>
        <tissue evidence="12">Whole organism</tissue>
    </source>
</reference>
<evidence type="ECO:0000256" key="4">
    <source>
        <dbReference type="ARBA" id="ARBA00022692"/>
    </source>
</evidence>
<accession>A0A9R1T3Q2</accession>
<dbReference type="KEGG" id="fas:105265989"/>
<keyword evidence="3 10" id="KW-0716">Sensory transduction</keyword>
<dbReference type="GeneID" id="105265989"/>
<feature type="transmembrane region" description="Helical" evidence="10">
    <location>
        <begin position="61"/>
        <end position="79"/>
    </location>
</feature>
<keyword evidence="6 10" id="KW-1133">Transmembrane helix</keyword>
<keyword evidence="8 10" id="KW-0675">Receptor</keyword>
<evidence type="ECO:0000256" key="1">
    <source>
        <dbReference type="ARBA" id="ARBA00004651"/>
    </source>
</evidence>
<organism evidence="11 12">
    <name type="scientific">Fopius arisanus</name>
    <dbReference type="NCBI Taxonomy" id="64838"/>
    <lineage>
        <taxon>Eukaryota</taxon>
        <taxon>Metazoa</taxon>
        <taxon>Ecdysozoa</taxon>
        <taxon>Arthropoda</taxon>
        <taxon>Hexapoda</taxon>
        <taxon>Insecta</taxon>
        <taxon>Pterygota</taxon>
        <taxon>Neoptera</taxon>
        <taxon>Endopterygota</taxon>
        <taxon>Hymenoptera</taxon>
        <taxon>Apocrita</taxon>
        <taxon>Ichneumonoidea</taxon>
        <taxon>Braconidae</taxon>
        <taxon>Opiinae</taxon>
        <taxon>Fopius</taxon>
    </lineage>
</organism>
<keyword evidence="11" id="KW-1185">Reference proteome</keyword>
<name>A0A9R1T3Q2_9HYME</name>
<keyword evidence="5 10" id="KW-0552">Olfaction</keyword>
<dbReference type="InterPro" id="IPR004117">
    <property type="entry name" value="7tm6_olfct_rcpt"/>
</dbReference>
<feature type="transmembrane region" description="Helical" evidence="10">
    <location>
        <begin position="193"/>
        <end position="219"/>
    </location>
</feature>
<protein>
    <recommendedName>
        <fullName evidence="10">Odorant receptor</fullName>
    </recommendedName>
</protein>
<dbReference type="PANTHER" id="PTHR21137">
    <property type="entry name" value="ODORANT RECEPTOR"/>
    <property type="match status" value="1"/>
</dbReference>
<dbReference type="RefSeq" id="XP_011302152.1">
    <property type="nucleotide sequence ID" value="XM_011303850.1"/>
</dbReference>
<keyword evidence="2" id="KW-1003">Cell membrane</keyword>
<feature type="transmembrane region" description="Helical" evidence="10">
    <location>
        <begin position="312"/>
        <end position="334"/>
    </location>
</feature>
<evidence type="ECO:0000256" key="3">
    <source>
        <dbReference type="ARBA" id="ARBA00022606"/>
    </source>
</evidence>
<evidence type="ECO:0000256" key="10">
    <source>
        <dbReference type="RuleBase" id="RU351113"/>
    </source>
</evidence>
<evidence type="ECO:0000256" key="6">
    <source>
        <dbReference type="ARBA" id="ARBA00022989"/>
    </source>
</evidence>
<dbReference type="GO" id="GO:0007165">
    <property type="term" value="P:signal transduction"/>
    <property type="evidence" value="ECO:0007669"/>
    <property type="project" value="UniProtKB-KW"/>
</dbReference>
<proteinExistence type="inferred from homology"/>
<evidence type="ECO:0000313" key="12">
    <source>
        <dbReference type="RefSeq" id="XP_011302152.1"/>
    </source>
</evidence>
<keyword evidence="7 10" id="KW-0472">Membrane</keyword>
<dbReference type="OrthoDB" id="6765072at2759"/>
<comment type="subcellular location">
    <subcellularLocation>
        <location evidence="1 10">Cell membrane</location>
        <topology evidence="1 10">Multi-pass membrane protein</topology>
    </subcellularLocation>
</comment>
<comment type="similarity">
    <text evidence="10">Belongs to the insect chemoreceptor superfamily. Heteromeric odorant receptor channel (TC 1.A.69) family.</text>
</comment>
<dbReference type="PANTHER" id="PTHR21137:SF35">
    <property type="entry name" value="ODORANT RECEPTOR 19A-RELATED"/>
    <property type="match status" value="1"/>
</dbReference>
<dbReference type="AlphaFoldDB" id="A0A9R1T3Q2"/>
<comment type="caution">
    <text evidence="10">Lacks conserved residue(s) required for the propagation of feature annotation.</text>
</comment>
<gene>
    <name evidence="12" type="primary">LOC105265989</name>
</gene>
<evidence type="ECO:0000256" key="9">
    <source>
        <dbReference type="ARBA" id="ARBA00023224"/>
    </source>
</evidence>
<dbReference type="GO" id="GO:0004984">
    <property type="term" value="F:olfactory receptor activity"/>
    <property type="evidence" value="ECO:0007669"/>
    <property type="project" value="InterPro"/>
</dbReference>
<dbReference type="GO" id="GO:0005549">
    <property type="term" value="F:odorant binding"/>
    <property type="evidence" value="ECO:0007669"/>
    <property type="project" value="InterPro"/>
</dbReference>
<evidence type="ECO:0000313" key="11">
    <source>
        <dbReference type="Proteomes" id="UP000694866"/>
    </source>
</evidence>
<evidence type="ECO:0000256" key="5">
    <source>
        <dbReference type="ARBA" id="ARBA00022725"/>
    </source>
</evidence>
<feature type="transmembrane region" description="Helical" evidence="10">
    <location>
        <begin position="283"/>
        <end position="306"/>
    </location>
</feature>
<sequence length="423" mass="48962">MGFYQPIVESVKSKCLSVASRNHRSLDKPIDLEIDFDDEVKYLRKSMKSLGIWPFPYRRKWIILCIVSFLLSTVLPLTTKTYFTDWKNERCPQLLTVIFMEFVTTKVLIFKIHRRNVQGIFEFMKSDWERAKYLTPERKNLMLESVKQSQFILKILTVVFATAFTFTAIRPWLTSYIHQKPITFYADVWHPFTLSPISGVIMILEITTSLWTVVAFVSLEAYFIILAKHCCAQLKILGSTIEQYKGRTLHNIPAERYNCACTGCVVTRHVEIMQFFKSIKKSFNLFLSANLLAIQTYGIVTVIISFQQTGSTSTFFLTICGIFAILGFSTEFLFCDIGDKLRQESLNLGDAVFNSQWYDFKRTDAKSYLMTMMISKNMPMQLTAGAFFTVSLKLFKECVFLVLSVFSLFRSINEKKNRELMGL</sequence>
<feature type="transmembrane region" description="Helical" evidence="10">
    <location>
        <begin position="91"/>
        <end position="109"/>
    </location>
</feature>
<dbReference type="GO" id="GO:0005886">
    <property type="term" value="C:plasma membrane"/>
    <property type="evidence" value="ECO:0007669"/>
    <property type="project" value="UniProtKB-SubCell"/>
</dbReference>
<dbReference type="Pfam" id="PF02949">
    <property type="entry name" value="7tm_6"/>
    <property type="match status" value="1"/>
</dbReference>
<dbReference type="Proteomes" id="UP000694866">
    <property type="component" value="Unplaced"/>
</dbReference>
<evidence type="ECO:0000256" key="2">
    <source>
        <dbReference type="ARBA" id="ARBA00022475"/>
    </source>
</evidence>
<feature type="transmembrane region" description="Helical" evidence="10">
    <location>
        <begin position="151"/>
        <end position="173"/>
    </location>
</feature>
<evidence type="ECO:0000256" key="8">
    <source>
        <dbReference type="ARBA" id="ARBA00023170"/>
    </source>
</evidence>